<name>A0A5D2G6J0_GOSDA</name>
<sequence length="131" mass="15106">MPIPTTPKTNRRKSFVLHPLNSSVNQDLGHQRLREINENSKSSKTSHGSLIRLKIQFYDLPNQPPNGFHNLPTEHIPRQARQTDPSQDHSRIRLQRIKVLGPRLNSKVLTKNNPWTLRQNAIVISLIQETN</sequence>
<organism evidence="1 2">
    <name type="scientific">Gossypium darwinii</name>
    <name type="common">Darwin's cotton</name>
    <name type="synonym">Gossypium barbadense var. darwinii</name>
    <dbReference type="NCBI Taxonomy" id="34276"/>
    <lineage>
        <taxon>Eukaryota</taxon>
        <taxon>Viridiplantae</taxon>
        <taxon>Streptophyta</taxon>
        <taxon>Embryophyta</taxon>
        <taxon>Tracheophyta</taxon>
        <taxon>Spermatophyta</taxon>
        <taxon>Magnoliopsida</taxon>
        <taxon>eudicotyledons</taxon>
        <taxon>Gunneridae</taxon>
        <taxon>Pentapetalae</taxon>
        <taxon>rosids</taxon>
        <taxon>malvids</taxon>
        <taxon>Malvales</taxon>
        <taxon>Malvaceae</taxon>
        <taxon>Malvoideae</taxon>
        <taxon>Gossypium</taxon>
    </lineage>
</organism>
<gene>
    <name evidence="1" type="ORF">ES288_A06G112700v1</name>
</gene>
<dbReference type="AlphaFoldDB" id="A0A5D2G6J0"/>
<evidence type="ECO:0000313" key="2">
    <source>
        <dbReference type="Proteomes" id="UP000323506"/>
    </source>
</evidence>
<evidence type="ECO:0000313" key="1">
    <source>
        <dbReference type="EMBL" id="TYH13036.1"/>
    </source>
</evidence>
<reference evidence="1 2" key="1">
    <citation type="submission" date="2019-06" db="EMBL/GenBank/DDBJ databases">
        <title>WGS assembly of Gossypium darwinii.</title>
        <authorList>
            <person name="Chen Z.J."/>
            <person name="Sreedasyam A."/>
            <person name="Ando A."/>
            <person name="Song Q."/>
            <person name="De L."/>
            <person name="Hulse-Kemp A."/>
            <person name="Ding M."/>
            <person name="Ye W."/>
            <person name="Kirkbride R."/>
            <person name="Jenkins J."/>
            <person name="Plott C."/>
            <person name="Lovell J."/>
            <person name="Lin Y.-M."/>
            <person name="Vaughn R."/>
            <person name="Liu B."/>
            <person name="Li W."/>
            <person name="Simpson S."/>
            <person name="Scheffler B."/>
            <person name="Saski C."/>
            <person name="Grover C."/>
            <person name="Hu G."/>
            <person name="Conover J."/>
            <person name="Carlson J."/>
            <person name="Shu S."/>
            <person name="Boston L."/>
            <person name="Williams M."/>
            <person name="Peterson D."/>
            <person name="Mcgee K."/>
            <person name="Jones D."/>
            <person name="Wendel J."/>
            <person name="Stelly D."/>
            <person name="Grimwood J."/>
            <person name="Schmutz J."/>
        </authorList>
    </citation>
    <scope>NUCLEOTIDE SEQUENCE [LARGE SCALE GENOMIC DNA]</scope>
    <source>
        <strain evidence="1">1808015.09</strain>
    </source>
</reference>
<dbReference type="Proteomes" id="UP000323506">
    <property type="component" value="Chromosome A06"/>
</dbReference>
<dbReference type="EMBL" id="CM017693">
    <property type="protein sequence ID" value="TYH13036.1"/>
    <property type="molecule type" value="Genomic_DNA"/>
</dbReference>
<accession>A0A5D2G6J0</accession>
<keyword evidence="2" id="KW-1185">Reference proteome</keyword>
<protein>
    <submittedName>
        <fullName evidence="1">Uncharacterized protein</fullName>
    </submittedName>
</protein>
<proteinExistence type="predicted"/>